<organism evidence="3 4">
    <name type="scientific">Micromonas commoda (strain RCC299 / NOUM17 / CCMP2709)</name>
    <name type="common">Picoplanktonic green alga</name>
    <dbReference type="NCBI Taxonomy" id="296587"/>
    <lineage>
        <taxon>Eukaryota</taxon>
        <taxon>Viridiplantae</taxon>
        <taxon>Chlorophyta</taxon>
        <taxon>Mamiellophyceae</taxon>
        <taxon>Mamiellales</taxon>
        <taxon>Mamiellaceae</taxon>
        <taxon>Micromonas</taxon>
    </lineage>
</organism>
<feature type="compositionally biased region" description="Gly residues" evidence="1">
    <location>
        <begin position="511"/>
        <end position="522"/>
    </location>
</feature>
<feature type="region of interest" description="Disordered" evidence="1">
    <location>
        <begin position="1"/>
        <end position="58"/>
    </location>
</feature>
<proteinExistence type="predicted"/>
<dbReference type="AlphaFoldDB" id="C1EHT3"/>
<feature type="compositionally biased region" description="Gly residues" evidence="1">
    <location>
        <begin position="295"/>
        <end position="308"/>
    </location>
</feature>
<feature type="region of interest" description="Disordered" evidence="1">
    <location>
        <begin position="438"/>
        <end position="522"/>
    </location>
</feature>
<evidence type="ECO:0000256" key="2">
    <source>
        <dbReference type="SAM" id="Phobius"/>
    </source>
</evidence>
<feature type="transmembrane region" description="Helical" evidence="2">
    <location>
        <begin position="590"/>
        <end position="612"/>
    </location>
</feature>
<keyword evidence="2" id="KW-0472">Membrane</keyword>
<feature type="compositionally biased region" description="Basic and acidic residues" evidence="1">
    <location>
        <begin position="221"/>
        <end position="231"/>
    </location>
</feature>
<dbReference type="EMBL" id="CP001333">
    <property type="protein sequence ID" value="ACO67561.1"/>
    <property type="molecule type" value="Genomic_DNA"/>
</dbReference>
<feature type="region of interest" description="Disordered" evidence="1">
    <location>
        <begin position="221"/>
        <end position="255"/>
    </location>
</feature>
<dbReference type="GeneID" id="8249413"/>
<gene>
    <name evidence="3" type="ORF">MICPUN_64336</name>
</gene>
<evidence type="ECO:0000313" key="4">
    <source>
        <dbReference type="Proteomes" id="UP000002009"/>
    </source>
</evidence>
<sequence length="639" mass="68828">MASSLPSPTGRGGAVVIASEGGSSSSGVGGGGRRGTPDRGGAHGGSLNHSSHALTQTVQKRRSAMTRCMTIFAASLIVFELLRHLVFVGGKFCGELPRGAPVAVLLAGSAHAFNRTHCGLANRVIAPFTRLGHPVVVFAADENGDDDAMVPALERIRKDYPNVDFVVAPPAAASQKDLHDRCVESVERRFRRMGVGPGSIYAESHQTHAVARARWEERNLDDSRLDDDGSDRSSTSGRGARPRLPGRDARADEDDALGAHRRRIVHYMRRLAARKRADDARLRWESGDGSFNSGGKTGSGVGQGTGTGMDRGSPFAWIVVARPDVAFADEIPADRACVPPGGRRVHVPWFHSRGGANDRFAMAPPEGAAEYLGLYDSLCDNHALAAGEDYAGMIPRGVDSSEKVLRWHLRRRHVATDPWLLFNFVFYRVRSESNFDDWDRSPDTRLAGSPFNPSRGRWSDASAELGRCPAIYERSTRGHRRSGGKTTQEGSELARRGGDEREVGGSNPARGAGGRKGGRFGSVGGTGWVGKIVEPGMEDADADADADDEPLGPEDLGMTGAAKGKSKAGHHVTWLIASTSTEAQTLIPEWVLGFCLVFFGLAFTLIASGIVAEGFRHYRAFYANRREERERKRGDGDEV</sequence>
<dbReference type="OrthoDB" id="10634549at2759"/>
<dbReference type="KEGG" id="mis:MICPUN_64336"/>
<protein>
    <submittedName>
        <fullName evidence="3">Uncharacterized protein</fullName>
    </submittedName>
</protein>
<dbReference type="Proteomes" id="UP000002009">
    <property type="component" value="Chromosome 15"/>
</dbReference>
<feature type="compositionally biased region" description="Low complexity" evidence="1">
    <location>
        <begin position="14"/>
        <end position="26"/>
    </location>
</feature>
<dbReference type="RefSeq" id="XP_002506303.1">
    <property type="nucleotide sequence ID" value="XM_002506257.1"/>
</dbReference>
<reference evidence="3 4" key="1">
    <citation type="journal article" date="2009" name="Science">
        <title>Green evolution and dynamic adaptations revealed by genomes of the marine picoeukaryotes Micromonas.</title>
        <authorList>
            <person name="Worden A.Z."/>
            <person name="Lee J.H."/>
            <person name="Mock T."/>
            <person name="Rouze P."/>
            <person name="Simmons M.P."/>
            <person name="Aerts A.L."/>
            <person name="Allen A.E."/>
            <person name="Cuvelier M.L."/>
            <person name="Derelle E."/>
            <person name="Everett M.V."/>
            <person name="Foulon E."/>
            <person name="Grimwood J."/>
            <person name="Gundlach H."/>
            <person name="Henrissat B."/>
            <person name="Napoli C."/>
            <person name="McDonald S.M."/>
            <person name="Parker M.S."/>
            <person name="Rombauts S."/>
            <person name="Salamov A."/>
            <person name="Von Dassow P."/>
            <person name="Badger J.H."/>
            <person name="Coutinho P.M."/>
            <person name="Demir E."/>
            <person name="Dubchak I."/>
            <person name="Gentemann C."/>
            <person name="Eikrem W."/>
            <person name="Gready J.E."/>
            <person name="John U."/>
            <person name="Lanier W."/>
            <person name="Lindquist E.A."/>
            <person name="Lucas S."/>
            <person name="Mayer K.F."/>
            <person name="Moreau H."/>
            <person name="Not F."/>
            <person name="Otillar R."/>
            <person name="Panaud O."/>
            <person name="Pangilinan J."/>
            <person name="Paulsen I."/>
            <person name="Piegu B."/>
            <person name="Poliakov A."/>
            <person name="Robbens S."/>
            <person name="Schmutz J."/>
            <person name="Toulza E."/>
            <person name="Wyss T."/>
            <person name="Zelensky A."/>
            <person name="Zhou K."/>
            <person name="Armbrust E.V."/>
            <person name="Bhattacharya D."/>
            <person name="Goodenough U.W."/>
            <person name="Van de Peer Y."/>
            <person name="Grigoriev I.V."/>
        </authorList>
    </citation>
    <scope>NUCLEOTIDE SEQUENCE [LARGE SCALE GENOMIC DNA]</scope>
    <source>
        <strain evidence="4">RCC299 / NOUM17</strain>
    </source>
</reference>
<evidence type="ECO:0000256" key="1">
    <source>
        <dbReference type="SAM" id="MobiDB-lite"/>
    </source>
</evidence>
<feature type="region of interest" description="Disordered" evidence="1">
    <location>
        <begin position="286"/>
        <end position="308"/>
    </location>
</feature>
<keyword evidence="2" id="KW-0812">Transmembrane</keyword>
<dbReference type="InParanoid" id="C1EHT3"/>
<dbReference type="OMA" id="FVFYRVR"/>
<keyword evidence="4" id="KW-1185">Reference proteome</keyword>
<name>C1EHT3_MICCC</name>
<accession>C1EHT3</accession>
<keyword evidence="2" id="KW-1133">Transmembrane helix</keyword>
<feature type="compositionally biased region" description="Basic and acidic residues" evidence="1">
    <location>
        <begin position="492"/>
        <end position="503"/>
    </location>
</feature>
<evidence type="ECO:0000313" key="3">
    <source>
        <dbReference type="EMBL" id="ACO67561.1"/>
    </source>
</evidence>
<feature type="compositionally biased region" description="Polar residues" evidence="1">
    <location>
        <begin position="47"/>
        <end position="58"/>
    </location>
</feature>